<evidence type="ECO:0000313" key="2">
    <source>
        <dbReference type="EMBL" id="EGF90803.1"/>
    </source>
</evidence>
<dbReference type="Pfam" id="PF09836">
    <property type="entry name" value="DUF2063"/>
    <property type="match status" value="1"/>
</dbReference>
<evidence type="ECO:0000259" key="1">
    <source>
        <dbReference type="Pfam" id="PF09836"/>
    </source>
</evidence>
<dbReference type="STRING" id="715226.ABI_22140"/>
<dbReference type="Proteomes" id="UP000006512">
    <property type="component" value="Unassembled WGS sequence"/>
</dbReference>
<accession>F4QN95</accession>
<dbReference type="Gene3D" id="1.10.150.690">
    <property type="entry name" value="DUF2063"/>
    <property type="match status" value="1"/>
</dbReference>
<protein>
    <recommendedName>
        <fullName evidence="1">Putative DNA-binding domain-containing protein</fullName>
    </recommendedName>
</protein>
<sequence length="254" mass="27085">MTELSNRQAEMIAFLCDPTAVAPTRGHAVYHNAYRGRLKGVLAETYAKLKLWLGDEGFDAVATAFVDGFPSRSWTLNVFGEEFAAYLAEFYSQDPEVAELAWLEWALHTSFSGRDSANVTAADLTDIDWDRAALVFVPTLALRPVTSNAAAIWQALAGTTQPPAAARLDSTAHLCVWRHGLEPKFKTISSDEAAAIDALRGGLSFPDLCARLAATQGDSAAGIAGGWLAAWIGDGQLARIEPCTAGVGGRADLS</sequence>
<dbReference type="InterPro" id="IPR044922">
    <property type="entry name" value="DUF2063_N_sf"/>
</dbReference>
<proteinExistence type="predicted"/>
<gene>
    <name evidence="2" type="ORF">ABI_22140</name>
</gene>
<name>F4QN95_9CAUL</name>
<dbReference type="HOGENOM" id="CLU_086594_1_0_5"/>
<dbReference type="InterPro" id="IPR018640">
    <property type="entry name" value="DUF2063"/>
</dbReference>
<dbReference type="AlphaFoldDB" id="F4QN95"/>
<feature type="domain" description="Putative DNA-binding" evidence="1">
    <location>
        <begin position="8"/>
        <end position="87"/>
    </location>
</feature>
<evidence type="ECO:0000313" key="3">
    <source>
        <dbReference type="Proteomes" id="UP000006512"/>
    </source>
</evidence>
<keyword evidence="3" id="KW-1185">Reference proteome</keyword>
<dbReference type="RefSeq" id="WP_006272983.1">
    <property type="nucleotide sequence ID" value="NZ_GL883078.1"/>
</dbReference>
<reference evidence="3" key="1">
    <citation type="submission" date="2011-03" db="EMBL/GenBank/DDBJ databases">
        <title>Draft genome sequence of Brevundimonas diminuta.</title>
        <authorList>
            <person name="Brown P.J.B."/>
            <person name="Buechlein A."/>
            <person name="Hemmerich C."/>
            <person name="Brun Y.V."/>
        </authorList>
    </citation>
    <scope>NUCLEOTIDE SEQUENCE [LARGE SCALE GENOMIC DNA]</scope>
    <source>
        <strain evidence="3">C19</strain>
    </source>
</reference>
<organism evidence="2 3">
    <name type="scientific">Asticcacaulis biprosthecium C19</name>
    <dbReference type="NCBI Taxonomy" id="715226"/>
    <lineage>
        <taxon>Bacteria</taxon>
        <taxon>Pseudomonadati</taxon>
        <taxon>Pseudomonadota</taxon>
        <taxon>Alphaproteobacteria</taxon>
        <taxon>Caulobacterales</taxon>
        <taxon>Caulobacteraceae</taxon>
        <taxon>Asticcacaulis</taxon>
    </lineage>
</organism>
<dbReference type="OrthoDB" id="343356at2"/>
<dbReference type="eggNOG" id="COG3219">
    <property type="taxonomic scope" value="Bacteria"/>
</dbReference>
<dbReference type="EMBL" id="GL883078">
    <property type="protein sequence ID" value="EGF90803.1"/>
    <property type="molecule type" value="Genomic_DNA"/>
</dbReference>